<evidence type="ECO:0000313" key="4">
    <source>
        <dbReference type="Proteomes" id="UP000177870"/>
    </source>
</evidence>
<dbReference type="OrthoDB" id="9800233at2"/>
<dbReference type="InterPro" id="IPR007213">
    <property type="entry name" value="Ppm1/Ppm2/Tcmp"/>
</dbReference>
<keyword evidence="2" id="KW-0808">Transferase</keyword>
<dbReference type="EMBL" id="CP017599">
    <property type="protein sequence ID" value="AOX00185.1"/>
    <property type="molecule type" value="Genomic_DNA"/>
</dbReference>
<dbReference type="PANTHER" id="PTHR43619">
    <property type="entry name" value="S-ADENOSYL-L-METHIONINE-DEPENDENT METHYLTRANSFERASE YKTD-RELATED"/>
    <property type="match status" value="1"/>
</dbReference>
<dbReference type="KEGG" id="mpro:BJP34_12650"/>
<dbReference type="InterPro" id="IPR029063">
    <property type="entry name" value="SAM-dependent_MTases_sf"/>
</dbReference>
<reference evidence="4" key="1">
    <citation type="submission" date="2016-10" db="EMBL/GenBank/DDBJ databases">
        <title>Comparative genomics uncovers the prolific and rare metabolic potential of the cyanobacterial genus Moorea.</title>
        <authorList>
            <person name="Leao T."/>
            <person name="Castelao G."/>
            <person name="Korobeynikov A."/>
            <person name="Monroe E.A."/>
            <person name="Podell S."/>
            <person name="Glukhov E."/>
            <person name="Allen E."/>
            <person name="Gerwick W.H."/>
            <person name="Gerwick L."/>
        </authorList>
    </citation>
    <scope>NUCLEOTIDE SEQUENCE [LARGE SCALE GENOMIC DNA]</scope>
    <source>
        <strain evidence="4">PAL-8-15-08-1</strain>
    </source>
</reference>
<organism evidence="3 4">
    <name type="scientific">Moorena producens PAL-8-15-08-1</name>
    <dbReference type="NCBI Taxonomy" id="1458985"/>
    <lineage>
        <taxon>Bacteria</taxon>
        <taxon>Bacillati</taxon>
        <taxon>Cyanobacteriota</taxon>
        <taxon>Cyanophyceae</taxon>
        <taxon>Coleofasciculales</taxon>
        <taxon>Coleofasciculaceae</taxon>
        <taxon>Moorena</taxon>
    </lineage>
</organism>
<dbReference type="SUPFAM" id="SSF53335">
    <property type="entry name" value="S-adenosyl-L-methionine-dependent methyltransferases"/>
    <property type="match status" value="1"/>
</dbReference>
<evidence type="ECO:0000256" key="1">
    <source>
        <dbReference type="ARBA" id="ARBA00022603"/>
    </source>
</evidence>
<dbReference type="STRING" id="1458985.BJP34_12650"/>
<dbReference type="Pfam" id="PF04072">
    <property type="entry name" value="LCM"/>
    <property type="match status" value="1"/>
</dbReference>
<evidence type="ECO:0000313" key="3">
    <source>
        <dbReference type="EMBL" id="AOX00185.1"/>
    </source>
</evidence>
<accession>A0A1D8TRE9</accession>
<name>A0A1D8TRE9_9CYAN</name>
<dbReference type="PANTHER" id="PTHR43619:SF2">
    <property type="entry name" value="S-ADENOSYL-L-METHIONINE-DEPENDENT METHYLTRANSFERASES SUPERFAMILY PROTEIN"/>
    <property type="match status" value="1"/>
</dbReference>
<dbReference type="AlphaFoldDB" id="A0A1D8TRE9"/>
<evidence type="ECO:0000256" key="2">
    <source>
        <dbReference type="ARBA" id="ARBA00022679"/>
    </source>
</evidence>
<sequence>MLWTLHNRANEAMRSDGVIQDPKAVEIYEAIEYDYERSFGKADPLHALRSIAKRDQRSIAFDSEIRAFMKKHPSGVVVNLGEGLETQRFRLADLQTTWYTIDLPESIAKRDQRSIRAREHFISPGDRWKHITCSALDYAWMDQIPTDRPVCITAQGLFMYFQESEVRDLLKTLAERHPILTIIFDVIPNWLAQKTLSPDGLKMTRDYVTPVMPWGINRKEIPSFIEKSMGRDFDVTDIGYPRYPLAIRSFLFWVWFNVPVLKQWAPTIVKVER</sequence>
<dbReference type="Proteomes" id="UP000177870">
    <property type="component" value="Chromosome"/>
</dbReference>
<protein>
    <recommendedName>
        <fullName evidence="5">Methyltransferase</fullName>
    </recommendedName>
</protein>
<evidence type="ECO:0008006" key="5">
    <source>
        <dbReference type="Google" id="ProtNLM"/>
    </source>
</evidence>
<proteinExistence type="predicted"/>
<gene>
    <name evidence="3" type="ORF">BJP34_12650</name>
</gene>
<dbReference type="GO" id="GO:0008168">
    <property type="term" value="F:methyltransferase activity"/>
    <property type="evidence" value="ECO:0007669"/>
    <property type="project" value="UniProtKB-KW"/>
</dbReference>
<keyword evidence="1" id="KW-0489">Methyltransferase</keyword>
<dbReference type="Gene3D" id="3.40.50.150">
    <property type="entry name" value="Vaccinia Virus protein VP39"/>
    <property type="match status" value="1"/>
</dbReference>
<dbReference type="GO" id="GO:0032259">
    <property type="term" value="P:methylation"/>
    <property type="evidence" value="ECO:0007669"/>
    <property type="project" value="UniProtKB-KW"/>
</dbReference>